<dbReference type="KEGG" id="srub:C2R22_16050"/>
<gene>
    <name evidence="1" type="ORF">C2R22_16050</name>
</gene>
<accession>A0A2I8VPC4</accession>
<dbReference type="EMBL" id="CP026309">
    <property type="protein sequence ID" value="AUV82969.1"/>
    <property type="molecule type" value="Genomic_DNA"/>
</dbReference>
<protein>
    <submittedName>
        <fullName evidence="1">Uncharacterized protein</fullName>
    </submittedName>
</protein>
<dbReference type="AlphaFoldDB" id="A0A2I8VPC4"/>
<keyword evidence="2" id="KW-1185">Reference proteome</keyword>
<reference evidence="1 2" key="1">
    <citation type="submission" date="2018-01" db="EMBL/GenBank/DDBJ databases">
        <title>Complete genome sequence of Salinigranum rubrum GX10T, an extremely halophilic archaeon isolated from a marine solar saltern.</title>
        <authorList>
            <person name="Han S."/>
        </authorList>
    </citation>
    <scope>NUCLEOTIDE SEQUENCE [LARGE SCALE GENOMIC DNA]</scope>
    <source>
        <strain evidence="1 2">GX10</strain>
    </source>
</reference>
<sequence>MGDDEVESMTTRPRDVRVEFLYLDRETCERCRGTEAAVESALSAVRPALALAGAGVVLDRVHVDSAATAERVGLEVSPTVRVDGRDVQAEFETSDCGCASDESVPCRVWRYDGRTTERAPASLVANAVLSAAYQVESTDRGGDDPTDRREVTRPVERYFESDEPCC</sequence>
<name>A0A2I8VPC4_9EURY</name>
<dbReference type="Proteomes" id="UP000236584">
    <property type="component" value="Chromosome"/>
</dbReference>
<evidence type="ECO:0000313" key="1">
    <source>
        <dbReference type="EMBL" id="AUV82969.1"/>
    </source>
</evidence>
<evidence type="ECO:0000313" key="2">
    <source>
        <dbReference type="Proteomes" id="UP000236584"/>
    </source>
</evidence>
<organism evidence="1 2">
    <name type="scientific">Salinigranum rubrum</name>
    <dbReference type="NCBI Taxonomy" id="755307"/>
    <lineage>
        <taxon>Archaea</taxon>
        <taxon>Methanobacteriati</taxon>
        <taxon>Methanobacteriota</taxon>
        <taxon>Stenosarchaea group</taxon>
        <taxon>Halobacteria</taxon>
        <taxon>Halobacteriales</taxon>
        <taxon>Haloferacaceae</taxon>
        <taxon>Salinigranum</taxon>
    </lineage>
</organism>
<dbReference type="InterPro" id="IPR021219">
    <property type="entry name" value="DUF2703"/>
</dbReference>
<dbReference type="Pfam" id="PF10865">
    <property type="entry name" value="DUF2703"/>
    <property type="match status" value="1"/>
</dbReference>
<proteinExistence type="predicted"/>